<sequence>MIALKTASETETKLDVEQKAAEAPQMEPAEPDEPDFFGGDGPTSCQWEDGWCDELADHYILSYCNYPNWKDDHASRYCLRHYIISLGLKLDHLKTCPGMLDATTPTRCASARSSMCRNSARSR</sequence>
<name>A0A2T3G7Q4_9BIFI</name>
<dbReference type="EMBL" id="NWTX01000032">
    <property type="protein sequence ID" value="PST45499.1"/>
    <property type="molecule type" value="Genomic_DNA"/>
</dbReference>
<gene>
    <name evidence="2" type="ORF">CPA40_10645</name>
</gene>
<dbReference type="Proteomes" id="UP000240228">
    <property type="component" value="Unassembled WGS sequence"/>
</dbReference>
<dbReference type="AlphaFoldDB" id="A0A2T3G7Q4"/>
<evidence type="ECO:0000313" key="3">
    <source>
        <dbReference type="Proteomes" id="UP000240228"/>
    </source>
</evidence>
<protein>
    <submittedName>
        <fullName evidence="2">Uncharacterized protein</fullName>
    </submittedName>
</protein>
<comment type="caution">
    <text evidence="2">The sequence shown here is derived from an EMBL/GenBank/DDBJ whole genome shotgun (WGS) entry which is preliminary data.</text>
</comment>
<feature type="compositionally biased region" description="Basic and acidic residues" evidence="1">
    <location>
        <begin position="8"/>
        <end position="20"/>
    </location>
</feature>
<dbReference type="RefSeq" id="WP_107044872.1">
    <property type="nucleotide sequence ID" value="NZ_NWTX01000032.1"/>
</dbReference>
<feature type="region of interest" description="Disordered" evidence="1">
    <location>
        <begin position="1"/>
        <end position="39"/>
    </location>
</feature>
<reference evidence="3" key="1">
    <citation type="submission" date="2017-09" db="EMBL/GenBank/DDBJ databases">
        <authorList>
            <person name="Sela D.A."/>
            <person name="Albert K."/>
        </authorList>
    </citation>
    <scope>NUCLEOTIDE SEQUENCE [LARGE SCALE GENOMIC DNA]</scope>
    <source>
        <strain evidence="3">UMA51805</strain>
    </source>
</reference>
<evidence type="ECO:0000313" key="2">
    <source>
        <dbReference type="EMBL" id="PST45499.1"/>
    </source>
</evidence>
<reference evidence="2 3" key="2">
    <citation type="submission" date="2018-03" db="EMBL/GenBank/DDBJ databases">
        <title>The comparative genomics of Bifidobacterium callitrichos reflects dietary carbohydrate utilization within the common marmoset gut.</title>
        <authorList>
            <person name="Rani A."/>
        </authorList>
    </citation>
    <scope>NUCLEOTIDE SEQUENCE [LARGE SCALE GENOMIC DNA]</scope>
    <source>
        <strain evidence="2 3">UMA51805</strain>
    </source>
</reference>
<proteinExistence type="predicted"/>
<keyword evidence="3" id="KW-1185">Reference proteome</keyword>
<evidence type="ECO:0000256" key="1">
    <source>
        <dbReference type="SAM" id="MobiDB-lite"/>
    </source>
</evidence>
<accession>A0A2T3G7Q4</accession>
<organism evidence="2 3">
    <name type="scientific">Bifidobacterium callitrichos</name>
    <dbReference type="NCBI Taxonomy" id="762209"/>
    <lineage>
        <taxon>Bacteria</taxon>
        <taxon>Bacillati</taxon>
        <taxon>Actinomycetota</taxon>
        <taxon>Actinomycetes</taxon>
        <taxon>Bifidobacteriales</taxon>
        <taxon>Bifidobacteriaceae</taxon>
        <taxon>Bifidobacterium</taxon>
    </lineage>
</organism>